<dbReference type="RefSeq" id="WP_143610769.1">
    <property type="nucleotide sequence ID" value="NZ_CP107955.1"/>
</dbReference>
<keyword evidence="3" id="KW-1185">Reference proteome</keyword>
<reference evidence="2 3" key="1">
    <citation type="submission" date="2023-02" db="EMBL/GenBank/DDBJ databases">
        <authorList>
            <person name="Maleckis M."/>
        </authorList>
    </citation>
    <scope>NUCLEOTIDE SEQUENCE [LARGE SCALE GENOMIC DNA]</scope>
    <source>
        <strain evidence="2 3">P8-A2</strain>
    </source>
</reference>
<accession>A0ABU3UB28</accession>
<evidence type="ECO:0000313" key="2">
    <source>
        <dbReference type="EMBL" id="MDU8991122.1"/>
    </source>
</evidence>
<evidence type="ECO:0008006" key="4">
    <source>
        <dbReference type="Google" id="ProtNLM"/>
    </source>
</evidence>
<dbReference type="Proteomes" id="UP001257627">
    <property type="component" value="Unassembled WGS sequence"/>
</dbReference>
<name>A0ABU3UB28_9ACTN</name>
<gene>
    <name evidence="2" type="ORF">PU648_01570</name>
</gene>
<feature type="region of interest" description="Disordered" evidence="1">
    <location>
        <begin position="56"/>
        <end position="91"/>
    </location>
</feature>
<dbReference type="EMBL" id="JARAKF010000001">
    <property type="protein sequence ID" value="MDU8991122.1"/>
    <property type="molecule type" value="Genomic_DNA"/>
</dbReference>
<proteinExistence type="predicted"/>
<organism evidence="2 3">
    <name type="scientific">Streptomyces mirabilis</name>
    <dbReference type="NCBI Taxonomy" id="68239"/>
    <lineage>
        <taxon>Bacteria</taxon>
        <taxon>Bacillati</taxon>
        <taxon>Actinomycetota</taxon>
        <taxon>Actinomycetes</taxon>
        <taxon>Kitasatosporales</taxon>
        <taxon>Streptomycetaceae</taxon>
        <taxon>Streptomyces</taxon>
    </lineage>
</organism>
<evidence type="ECO:0000256" key="1">
    <source>
        <dbReference type="SAM" id="MobiDB-lite"/>
    </source>
</evidence>
<protein>
    <recommendedName>
        <fullName evidence="4">HTH marR-type domain-containing protein</fullName>
    </recommendedName>
</protein>
<evidence type="ECO:0000313" key="3">
    <source>
        <dbReference type="Proteomes" id="UP001257627"/>
    </source>
</evidence>
<sequence length="184" mass="18957">MASVVGVLEARELAARERVEGLRGEVDRVLAELADAETDWKGWVIARQRVGEVLAESPKTGASAVAPTSAGGDPAPVASPEQSAPSPARPVRPGSIVPVWRPGLAAGALAVDYQRILALLAGRSSPGGETVSCQELAAGLGLEPTSANIEGRVRSRAKRLTDRGWLAEPVPGRFTLAVGPAADS</sequence>
<comment type="caution">
    <text evidence="2">The sequence shown here is derived from an EMBL/GenBank/DDBJ whole genome shotgun (WGS) entry which is preliminary data.</text>
</comment>